<dbReference type="EMBL" id="JAVDSW010000009">
    <property type="protein sequence ID" value="MDR6705384.1"/>
    <property type="molecule type" value="Genomic_DNA"/>
</dbReference>
<name>A0AAW8M3E9_AGRTU</name>
<gene>
    <name evidence="5" type="ORF">J2W61_005259</name>
</gene>
<organism evidence="5 6">
    <name type="scientific">Agrobacterium tumefaciens</name>
    <dbReference type="NCBI Taxonomy" id="358"/>
    <lineage>
        <taxon>Bacteria</taxon>
        <taxon>Pseudomonadati</taxon>
        <taxon>Pseudomonadota</taxon>
        <taxon>Alphaproteobacteria</taxon>
        <taxon>Hyphomicrobiales</taxon>
        <taxon>Rhizobiaceae</taxon>
        <taxon>Rhizobium/Agrobacterium group</taxon>
        <taxon>Agrobacterium</taxon>
        <taxon>Agrobacterium tumefaciens complex</taxon>
    </lineage>
</organism>
<evidence type="ECO:0000256" key="1">
    <source>
        <dbReference type="ARBA" id="ARBA00010873"/>
    </source>
</evidence>
<dbReference type="InterPro" id="IPR005053">
    <property type="entry name" value="MobA_MobL"/>
</dbReference>
<feature type="compositionally biased region" description="Polar residues" evidence="3">
    <location>
        <begin position="73"/>
        <end position="87"/>
    </location>
</feature>
<keyword evidence="2" id="KW-0184">Conjugation</keyword>
<comment type="similarity">
    <text evidence="1">Belongs to the MobA/MobL family.</text>
</comment>
<evidence type="ECO:0000259" key="4">
    <source>
        <dbReference type="Pfam" id="PF03389"/>
    </source>
</evidence>
<sequence>MLPNARWERPNGSSVLSAAYRYKVKMDHEREARTVDYIRHDLLHEAFATPGNAPQWLKEIAADRSRWQRSRKPSGTGSRCSNIDPMRSSQGTFALPRELSPQQNIALVSAFVEQHLTTRGMIAGWVLHDAPGNPHVHLMTTLRPPKHFLTRLDEGLPPKPRWL</sequence>
<dbReference type="AlphaFoldDB" id="A0AAW8M3E9"/>
<feature type="region of interest" description="Disordered" evidence="3">
    <location>
        <begin position="64"/>
        <end position="87"/>
    </location>
</feature>
<dbReference type="Pfam" id="PF03389">
    <property type="entry name" value="MobA_MobL"/>
    <property type="match status" value="1"/>
</dbReference>
<feature type="domain" description="MobA/MobL protein" evidence="4">
    <location>
        <begin position="13"/>
        <end position="144"/>
    </location>
</feature>
<protein>
    <recommendedName>
        <fullName evidence="4">MobA/MobL protein domain-containing protein</fullName>
    </recommendedName>
</protein>
<accession>A0AAW8M3E9</accession>
<evidence type="ECO:0000313" key="6">
    <source>
        <dbReference type="Proteomes" id="UP001265315"/>
    </source>
</evidence>
<evidence type="ECO:0000313" key="5">
    <source>
        <dbReference type="EMBL" id="MDR6705384.1"/>
    </source>
</evidence>
<evidence type="ECO:0000256" key="2">
    <source>
        <dbReference type="ARBA" id="ARBA00022971"/>
    </source>
</evidence>
<dbReference type="Proteomes" id="UP001265315">
    <property type="component" value="Unassembled WGS sequence"/>
</dbReference>
<comment type="caution">
    <text evidence="5">The sequence shown here is derived from an EMBL/GenBank/DDBJ whole genome shotgun (WGS) entry which is preliminary data.</text>
</comment>
<proteinExistence type="inferred from homology"/>
<dbReference type="Gene3D" id="3.30.930.30">
    <property type="match status" value="1"/>
</dbReference>
<evidence type="ECO:0000256" key="3">
    <source>
        <dbReference type="SAM" id="MobiDB-lite"/>
    </source>
</evidence>
<reference evidence="5" key="1">
    <citation type="submission" date="2023-07" db="EMBL/GenBank/DDBJ databases">
        <title>Sorghum-associated microbial communities from plants grown in Nebraska, USA.</title>
        <authorList>
            <person name="Schachtman D."/>
        </authorList>
    </citation>
    <scope>NUCLEOTIDE SEQUENCE</scope>
    <source>
        <strain evidence="5">1457</strain>
    </source>
</reference>